<accession>A0AA40DL85</accession>
<protein>
    <recommendedName>
        <fullName evidence="1">Heterokaryon incompatibility domain-containing protein</fullName>
    </recommendedName>
</protein>
<dbReference type="AlphaFoldDB" id="A0AA40DL85"/>
<keyword evidence="3" id="KW-1185">Reference proteome</keyword>
<feature type="domain" description="Heterokaryon incompatibility" evidence="1">
    <location>
        <begin position="3"/>
        <end position="84"/>
    </location>
</feature>
<evidence type="ECO:0000313" key="3">
    <source>
        <dbReference type="Proteomes" id="UP001172102"/>
    </source>
</evidence>
<comment type="caution">
    <text evidence="2">The sequence shown here is derived from an EMBL/GenBank/DDBJ whole genome shotgun (WGS) entry which is preliminary data.</text>
</comment>
<name>A0AA40DL85_9PEZI</name>
<gene>
    <name evidence="2" type="ORF">B0H67DRAFT_557615</name>
</gene>
<evidence type="ECO:0000313" key="2">
    <source>
        <dbReference type="EMBL" id="KAK0704902.1"/>
    </source>
</evidence>
<sequence length="624" mass="70710">MADKTANISDMGSIYGDATLTVVASTNSDPTKGLPGVGRATRSRAQFAGRVQGISLVVAFQDSRRPYTEIESSVLNTRAWTFQERHLSQRSVYFTSAQMHFTCPHGTAFEDTVPVPDANYKPPPVNIQTQLTARIHDLRVRIWSDPTQAHHPNKAITAGGKSMTIMIAEDKSEPDGLSAGPTPIYTYASVPDTEKAGTLQVTGETLWKAYTDAVKNYTKRKLSWHSDVVSAFQGVTDLISQGANTKFWCGIPEFALDRALLWCPQEILKRREYLDGGGEPSRFPSWSWAAWEGNSSYRGRGWYNAITYRPVWTVKWLFREKPEAYIDAFKARGDKTDEEVVEYARKVFSGEILALSRLDSQELMKVGNPKGREDQRDKVRNEHYFTHPVYPGLRFTYPISLPGEEVPERVSPDGALYFVCHAVSAKFCDMPNTPFIQRTIEDDFLQIGLNDESRSANRRRPWQRIIYHQGYRAGFLHLNVEIAHLDLTETSSYCLVAMSREGLATIAPPDLGWDWYWSGKPREVQYTIYHQDWATGEDEENPPLAVPLPDWEKEPITDPQNENGDPHWDEGRFGDIAVFDIYNVLLLRRIGGMRSGWERIGVGKVNLRAFHYGQPSESMIILNK</sequence>
<dbReference type="PANTHER" id="PTHR33112">
    <property type="entry name" value="DOMAIN PROTEIN, PUTATIVE-RELATED"/>
    <property type="match status" value="1"/>
</dbReference>
<reference evidence="2" key="1">
    <citation type="submission" date="2023-06" db="EMBL/GenBank/DDBJ databases">
        <title>Genome-scale phylogeny and comparative genomics of the fungal order Sordariales.</title>
        <authorList>
            <consortium name="Lawrence Berkeley National Laboratory"/>
            <person name="Hensen N."/>
            <person name="Bonometti L."/>
            <person name="Westerberg I."/>
            <person name="Brannstrom I.O."/>
            <person name="Guillou S."/>
            <person name="Cros-Aarteil S."/>
            <person name="Calhoun S."/>
            <person name="Haridas S."/>
            <person name="Kuo A."/>
            <person name="Mondo S."/>
            <person name="Pangilinan J."/>
            <person name="Riley R."/>
            <person name="Labutti K."/>
            <person name="Andreopoulos B."/>
            <person name="Lipzen A."/>
            <person name="Chen C."/>
            <person name="Yanf M."/>
            <person name="Daum C."/>
            <person name="Ng V."/>
            <person name="Clum A."/>
            <person name="Steindorff A."/>
            <person name="Ohm R."/>
            <person name="Martin F."/>
            <person name="Silar P."/>
            <person name="Natvig D."/>
            <person name="Lalanne C."/>
            <person name="Gautier V."/>
            <person name="Ament-Velasquez S.L."/>
            <person name="Kruys A."/>
            <person name="Hutchinson M.I."/>
            <person name="Powell A.J."/>
            <person name="Barry K."/>
            <person name="Miller A.N."/>
            <person name="Grigoriev I.V."/>
            <person name="Debuchy R."/>
            <person name="Gladieux P."/>
            <person name="Thoren M.H."/>
            <person name="Johannesson H."/>
        </authorList>
    </citation>
    <scope>NUCLEOTIDE SEQUENCE</scope>
    <source>
        <strain evidence="2">SMH4607-1</strain>
    </source>
</reference>
<dbReference type="InterPro" id="IPR010730">
    <property type="entry name" value="HET"/>
</dbReference>
<dbReference type="EMBL" id="JAUKUA010000007">
    <property type="protein sequence ID" value="KAK0704902.1"/>
    <property type="molecule type" value="Genomic_DNA"/>
</dbReference>
<dbReference type="PANTHER" id="PTHR33112:SF12">
    <property type="entry name" value="HETEROKARYON INCOMPATIBILITY DOMAIN-CONTAINING PROTEIN"/>
    <property type="match status" value="1"/>
</dbReference>
<dbReference type="Proteomes" id="UP001172102">
    <property type="component" value="Unassembled WGS sequence"/>
</dbReference>
<evidence type="ECO:0000259" key="1">
    <source>
        <dbReference type="Pfam" id="PF06985"/>
    </source>
</evidence>
<organism evidence="2 3">
    <name type="scientific">Lasiosphaeris hirsuta</name>
    <dbReference type="NCBI Taxonomy" id="260670"/>
    <lineage>
        <taxon>Eukaryota</taxon>
        <taxon>Fungi</taxon>
        <taxon>Dikarya</taxon>
        <taxon>Ascomycota</taxon>
        <taxon>Pezizomycotina</taxon>
        <taxon>Sordariomycetes</taxon>
        <taxon>Sordariomycetidae</taxon>
        <taxon>Sordariales</taxon>
        <taxon>Lasiosphaeriaceae</taxon>
        <taxon>Lasiosphaeris</taxon>
    </lineage>
</organism>
<proteinExistence type="predicted"/>
<dbReference type="Pfam" id="PF06985">
    <property type="entry name" value="HET"/>
    <property type="match status" value="1"/>
</dbReference>